<dbReference type="Proteomes" id="UP000791080">
    <property type="component" value="Unassembled WGS sequence"/>
</dbReference>
<keyword evidence="1" id="KW-0812">Transmembrane</keyword>
<gene>
    <name evidence="2" type="ORF">G443_001118</name>
</gene>
<protein>
    <submittedName>
        <fullName evidence="2">Uncharacterized protein</fullName>
    </submittedName>
</protein>
<dbReference type="RefSeq" id="WP_051314276.1">
    <property type="nucleotide sequence ID" value="NZ_AUBJ02000001.1"/>
</dbReference>
<comment type="caution">
    <text evidence="2">The sequence shown here is derived from an EMBL/GenBank/DDBJ whole genome shotgun (WGS) entry which is preliminary data.</text>
</comment>
<feature type="transmembrane region" description="Helical" evidence="1">
    <location>
        <begin position="6"/>
        <end position="25"/>
    </location>
</feature>
<evidence type="ECO:0000256" key="1">
    <source>
        <dbReference type="SAM" id="Phobius"/>
    </source>
</evidence>
<name>A0ABT1JEC5_ACTCY</name>
<evidence type="ECO:0000313" key="2">
    <source>
        <dbReference type="EMBL" id="MCP2330848.1"/>
    </source>
</evidence>
<organism evidence="2 3">
    <name type="scientific">Actinoalloteichus caeruleus DSM 43889</name>
    <dbReference type="NCBI Taxonomy" id="1120930"/>
    <lineage>
        <taxon>Bacteria</taxon>
        <taxon>Bacillati</taxon>
        <taxon>Actinomycetota</taxon>
        <taxon>Actinomycetes</taxon>
        <taxon>Pseudonocardiales</taxon>
        <taxon>Pseudonocardiaceae</taxon>
        <taxon>Actinoalloteichus</taxon>
        <taxon>Actinoalloteichus cyanogriseus</taxon>
    </lineage>
</organism>
<feature type="transmembrane region" description="Helical" evidence="1">
    <location>
        <begin position="46"/>
        <end position="67"/>
    </location>
</feature>
<dbReference type="EMBL" id="AUBJ02000001">
    <property type="protein sequence ID" value="MCP2330848.1"/>
    <property type="molecule type" value="Genomic_DNA"/>
</dbReference>
<proteinExistence type="predicted"/>
<keyword evidence="3" id="KW-1185">Reference proteome</keyword>
<reference evidence="2 3" key="1">
    <citation type="submission" date="2013-07" db="EMBL/GenBank/DDBJ databases">
        <authorList>
            <consortium name="DOE Joint Genome Institute"/>
            <person name="Reeve W."/>
            <person name="Huntemann M."/>
            <person name="Han J."/>
            <person name="Chen A."/>
            <person name="Kyrpides N."/>
            <person name="Mavromatis K."/>
            <person name="Markowitz V."/>
            <person name="Palaniappan K."/>
            <person name="Ivanova N."/>
            <person name="Schaumberg A."/>
            <person name="Pati A."/>
            <person name="Liolios K."/>
            <person name="Nordberg H.P."/>
            <person name="Cantor M.N."/>
            <person name="Hua S.X."/>
            <person name="Woyke T."/>
        </authorList>
    </citation>
    <scope>NUCLEOTIDE SEQUENCE [LARGE SCALE GENOMIC DNA]</scope>
    <source>
        <strain evidence="2 3">DSM 43889</strain>
    </source>
</reference>
<feature type="transmembrane region" description="Helical" evidence="1">
    <location>
        <begin position="109"/>
        <end position="127"/>
    </location>
</feature>
<accession>A0ABT1JEC5</accession>
<reference evidence="2 3" key="2">
    <citation type="submission" date="2022-06" db="EMBL/GenBank/DDBJ databases">
        <title>Genomic Encyclopedia of Type Strains, Phase I: the one thousand microbial genomes (KMG-I) project.</title>
        <authorList>
            <person name="Kyrpides N."/>
        </authorList>
    </citation>
    <scope>NUCLEOTIDE SEQUENCE [LARGE SCALE GENOMIC DNA]</scope>
    <source>
        <strain evidence="2 3">DSM 43889</strain>
    </source>
</reference>
<feature type="transmembrane region" description="Helical" evidence="1">
    <location>
        <begin position="87"/>
        <end position="104"/>
    </location>
</feature>
<sequence length="181" mass="18998">MTRRTLIWPVVAFVVLIVELGATIGTVTGDPFTPAAGWGPTRPVDALAFAMVVLGCVALASFARFPLTSTLIATASYVVFIVRDHELGMFLPPMVAVLGLAAWARHRLAAMLCALASLAAAAIWVGHRTASIADSGVALLSWVAFGTVLAVFFLGPLLVGEIVRARSELREARASADVARA</sequence>
<evidence type="ECO:0000313" key="3">
    <source>
        <dbReference type="Proteomes" id="UP000791080"/>
    </source>
</evidence>
<keyword evidence="1" id="KW-0472">Membrane</keyword>
<feature type="transmembrane region" description="Helical" evidence="1">
    <location>
        <begin position="139"/>
        <end position="163"/>
    </location>
</feature>
<keyword evidence="1" id="KW-1133">Transmembrane helix</keyword>